<protein>
    <submittedName>
        <fullName evidence="1">Uncharacterized protein</fullName>
    </submittedName>
</protein>
<dbReference type="Proteomes" id="UP001234297">
    <property type="component" value="Chromosome 10"/>
</dbReference>
<proteinExistence type="predicted"/>
<accession>A0ACC2KKU3</accession>
<sequence length="116" mass="12095">MDGGPGDGGGEVGAGADEEVEGEVVRGEIGMEDLVVEMEGLVGEWGLGIGSDHGVESEKSWAWGLGEEDLVGIGDVLRVGEGYGGDELAKEERIVEETIDEELGVDLFDLIEGVYA</sequence>
<dbReference type="EMBL" id="CM056818">
    <property type="protein sequence ID" value="KAJ8621553.1"/>
    <property type="molecule type" value="Genomic_DNA"/>
</dbReference>
<gene>
    <name evidence="1" type="ORF">MRB53_030082</name>
</gene>
<name>A0ACC2KKU3_PERAE</name>
<comment type="caution">
    <text evidence="1">The sequence shown here is derived from an EMBL/GenBank/DDBJ whole genome shotgun (WGS) entry which is preliminary data.</text>
</comment>
<evidence type="ECO:0000313" key="1">
    <source>
        <dbReference type="EMBL" id="KAJ8621553.1"/>
    </source>
</evidence>
<organism evidence="1 2">
    <name type="scientific">Persea americana</name>
    <name type="common">Avocado</name>
    <dbReference type="NCBI Taxonomy" id="3435"/>
    <lineage>
        <taxon>Eukaryota</taxon>
        <taxon>Viridiplantae</taxon>
        <taxon>Streptophyta</taxon>
        <taxon>Embryophyta</taxon>
        <taxon>Tracheophyta</taxon>
        <taxon>Spermatophyta</taxon>
        <taxon>Magnoliopsida</taxon>
        <taxon>Magnoliidae</taxon>
        <taxon>Laurales</taxon>
        <taxon>Lauraceae</taxon>
        <taxon>Persea</taxon>
    </lineage>
</organism>
<reference evidence="1 2" key="1">
    <citation type="journal article" date="2022" name="Hortic Res">
        <title>A haplotype resolved chromosomal level avocado genome allows analysis of novel avocado genes.</title>
        <authorList>
            <person name="Nath O."/>
            <person name="Fletcher S.J."/>
            <person name="Hayward A."/>
            <person name="Shaw L.M."/>
            <person name="Masouleh A.K."/>
            <person name="Furtado A."/>
            <person name="Henry R.J."/>
            <person name="Mitter N."/>
        </authorList>
    </citation>
    <scope>NUCLEOTIDE SEQUENCE [LARGE SCALE GENOMIC DNA]</scope>
    <source>
        <strain evidence="2">cv. Hass</strain>
    </source>
</reference>
<evidence type="ECO:0000313" key="2">
    <source>
        <dbReference type="Proteomes" id="UP001234297"/>
    </source>
</evidence>
<keyword evidence="2" id="KW-1185">Reference proteome</keyword>